<accession>A0A1B9NFK5</accession>
<dbReference type="InterPro" id="IPR039374">
    <property type="entry name" value="SIP_fam"/>
</dbReference>
<name>A0A1B9NFK5_9MICO</name>
<dbReference type="PANTHER" id="PTHR30157">
    <property type="entry name" value="FERRIC REDUCTASE, NADPH-DEPENDENT"/>
    <property type="match status" value="1"/>
</dbReference>
<sequence length="146" mass="15927">MLPPRLVGAGSIDQGRGWRGLPSDWQLIVADESGLPAAAGILRDMPREAVGHALIELFDERDRQHVDAPEGMTVHWLIRDPAMPPGTRALPYLQALDLPGGVAYAFVVGEQALATGARRHLVRERGIDRRQVTFSGYWKRGAATIG</sequence>
<dbReference type="InterPro" id="IPR039261">
    <property type="entry name" value="FNR_nucleotide-bd"/>
</dbReference>
<evidence type="ECO:0000259" key="1">
    <source>
        <dbReference type="Pfam" id="PF04954"/>
    </source>
</evidence>
<dbReference type="Proteomes" id="UP000093355">
    <property type="component" value="Unassembled WGS sequence"/>
</dbReference>
<keyword evidence="3" id="KW-1185">Reference proteome</keyword>
<dbReference type="CDD" id="cd06193">
    <property type="entry name" value="siderophore_interacting"/>
    <property type="match status" value="1"/>
</dbReference>
<dbReference type="STRING" id="904291.A7J15_03060"/>
<dbReference type="PANTHER" id="PTHR30157:SF0">
    <property type="entry name" value="NADPH-DEPENDENT FERRIC-CHELATE REDUCTASE"/>
    <property type="match status" value="1"/>
</dbReference>
<feature type="domain" description="SIP-like Rossmann fold" evidence="1">
    <location>
        <begin position="24"/>
        <end position="141"/>
    </location>
</feature>
<dbReference type="EMBL" id="LXMD01000013">
    <property type="protein sequence ID" value="OCG75376.1"/>
    <property type="molecule type" value="Genomic_DNA"/>
</dbReference>
<evidence type="ECO:0000313" key="3">
    <source>
        <dbReference type="Proteomes" id="UP000093355"/>
    </source>
</evidence>
<dbReference type="Pfam" id="PF04954">
    <property type="entry name" value="SIP"/>
    <property type="match status" value="1"/>
</dbReference>
<protein>
    <recommendedName>
        <fullName evidence="1">SIP-like Rossmann fold domain-containing protein</fullName>
    </recommendedName>
</protein>
<dbReference type="InterPro" id="IPR007037">
    <property type="entry name" value="SIP_rossman_dom"/>
</dbReference>
<dbReference type="AlphaFoldDB" id="A0A1B9NFK5"/>
<comment type="caution">
    <text evidence="2">The sequence shown here is derived from an EMBL/GenBank/DDBJ whole genome shotgun (WGS) entry which is preliminary data.</text>
</comment>
<reference evidence="2 3" key="1">
    <citation type="submission" date="2016-05" db="EMBL/GenBank/DDBJ databases">
        <authorList>
            <person name="Lavstsen T."/>
            <person name="Jespersen J.S."/>
        </authorList>
    </citation>
    <scope>NUCLEOTIDE SEQUENCE [LARGE SCALE GENOMIC DNA]</scope>
    <source>
        <strain evidence="2 3">YLB-01</strain>
    </source>
</reference>
<gene>
    <name evidence="2" type="ORF">A7J15_03060</name>
</gene>
<proteinExistence type="predicted"/>
<dbReference type="Gene3D" id="3.40.50.80">
    <property type="entry name" value="Nucleotide-binding domain of ferredoxin-NADP reductase (FNR) module"/>
    <property type="match status" value="1"/>
</dbReference>
<evidence type="ECO:0000313" key="2">
    <source>
        <dbReference type="EMBL" id="OCG75376.1"/>
    </source>
</evidence>
<organism evidence="2 3">
    <name type="scientific">Microbacterium sediminis</name>
    <dbReference type="NCBI Taxonomy" id="904291"/>
    <lineage>
        <taxon>Bacteria</taxon>
        <taxon>Bacillati</taxon>
        <taxon>Actinomycetota</taxon>
        <taxon>Actinomycetes</taxon>
        <taxon>Micrococcales</taxon>
        <taxon>Microbacteriaceae</taxon>
        <taxon>Microbacterium</taxon>
    </lineage>
</organism>